<dbReference type="InterPro" id="IPR011050">
    <property type="entry name" value="Pectin_lyase_fold/virulence"/>
</dbReference>
<dbReference type="AlphaFoldDB" id="A0A854C0T0"/>
<dbReference type="Proteomes" id="UP000186685">
    <property type="component" value="Unassembled WGS sequence"/>
</dbReference>
<dbReference type="InterPro" id="IPR025049">
    <property type="entry name" value="Mfa-like_1"/>
</dbReference>
<dbReference type="SUPFAM" id="SSF51126">
    <property type="entry name" value="Pectin lyase-like"/>
    <property type="match status" value="1"/>
</dbReference>
<reference evidence="1 2" key="1">
    <citation type="journal article" date="2016" name="Nat. Biotechnol.">
        <title>Measurement of bacterial replication rates in microbial communities.</title>
        <authorList>
            <person name="Brown C.T."/>
            <person name="Olm M.R."/>
            <person name="Thomas B.C."/>
            <person name="Banfield J.F."/>
        </authorList>
    </citation>
    <scope>NUCLEOTIDE SEQUENCE [LARGE SCALE GENOMIC DNA]</scope>
    <source>
        <strain evidence="1">45_130</strain>
    </source>
</reference>
<evidence type="ECO:0008006" key="3">
    <source>
        <dbReference type="Google" id="ProtNLM"/>
    </source>
</evidence>
<name>A0A854C0T0_9BACT</name>
<proteinExistence type="predicted"/>
<gene>
    <name evidence="1" type="ORF">BHV76_07435</name>
</gene>
<protein>
    <recommendedName>
        <fullName evidence="3">Fimbrillin family protein</fullName>
    </recommendedName>
</protein>
<sequence>MKRFLKIRAKVKFFGEKGNEKGDLRLYNKMKIMNRHIFQKLLFLLLAIGCTNEFVSTRYNTLIVQGGEVSNFGSPSRNEFIETLPAGSQLTFYSQGGIYADELLLSYNGNTWEGESPLKWEDTQQAADGMSFCPPLYRNHSSFYQDGILCDQLYARTTTQYGENIHLSFQHLFARVIFDVSDKLNRQISQIEFTPSLSVVSVIPESGEVICQETANSLLLERNDQGEYAFLVPPANLSIDIRIHTTTGQCYDRKLETYSFSSGHEYTCPIKLADEEIGISTVEDFIAFTHLINGEAYGERSLEEFGEKTGENMTYYLLNDLTFTEEESAQVQMIGKYGTTTSSVKRLFDDVFDGKGHSLINLQFNAPVGGYYYAGLFSGISTTGAVKNLILGQAVYNKENDTKNAAFLAGINRGEINNCMLQNCTVEIIRDDSDFGNLANWNEGIIINCHVDNVRLKNEIPQGNALTRYNQGGKIINCAVTNCNFSKAKNRSGLICSITKNGEILNCYLKGNTSKNHAICLQTENTNIRCCYYPYGDTREPVGNNYVSAPSDSIMQYGSQQSITENNLYQILNQWVRDSGARLYPESSFLLWEKGETLPAILVSP</sequence>
<comment type="caution">
    <text evidence="1">The sequence shown here is derived from an EMBL/GenBank/DDBJ whole genome shotgun (WGS) entry which is preliminary data.</text>
</comment>
<evidence type="ECO:0000313" key="1">
    <source>
        <dbReference type="EMBL" id="OKZ10285.1"/>
    </source>
</evidence>
<dbReference type="Pfam" id="PF13149">
    <property type="entry name" value="Mfa_like_1"/>
    <property type="match status" value="1"/>
</dbReference>
<dbReference type="EMBL" id="MNQR01000020">
    <property type="protein sequence ID" value="OKZ10285.1"/>
    <property type="molecule type" value="Genomic_DNA"/>
</dbReference>
<organism evidence="1 2">
    <name type="scientific">Phocaeicola plebeius</name>
    <dbReference type="NCBI Taxonomy" id="310297"/>
    <lineage>
        <taxon>Bacteria</taxon>
        <taxon>Pseudomonadati</taxon>
        <taxon>Bacteroidota</taxon>
        <taxon>Bacteroidia</taxon>
        <taxon>Bacteroidales</taxon>
        <taxon>Bacteroidaceae</taxon>
        <taxon>Phocaeicola</taxon>
    </lineage>
</organism>
<evidence type="ECO:0000313" key="2">
    <source>
        <dbReference type="Proteomes" id="UP000186685"/>
    </source>
</evidence>
<accession>A0A854C0T0</accession>